<evidence type="ECO:0000256" key="3">
    <source>
        <dbReference type="ARBA" id="ARBA00022475"/>
    </source>
</evidence>
<keyword evidence="8" id="KW-0449">Lipoprotein</keyword>
<dbReference type="GO" id="GO:0098552">
    <property type="term" value="C:side of membrane"/>
    <property type="evidence" value="ECO:0007669"/>
    <property type="project" value="UniProtKB-KW"/>
</dbReference>
<evidence type="ECO:0000313" key="12">
    <source>
        <dbReference type="Proteomes" id="UP000000702"/>
    </source>
</evidence>
<keyword evidence="6" id="KW-0472">Membrane</keyword>
<evidence type="ECO:0000256" key="6">
    <source>
        <dbReference type="ARBA" id="ARBA00023136"/>
    </source>
</evidence>
<keyword evidence="7" id="KW-0325">Glycoprotein</keyword>
<gene>
    <name evidence="11" type="ORF">TCIL3000_0_05950</name>
</gene>
<evidence type="ECO:0000256" key="4">
    <source>
        <dbReference type="ARBA" id="ARBA00022622"/>
    </source>
</evidence>
<protein>
    <submittedName>
        <fullName evidence="11">WGS project CAEQ00000000 data, annotated contig 234</fullName>
    </submittedName>
</protein>
<comment type="function">
    <text evidence="1">VSG forms a coat on the surface of the parasite. The trypanosome evades the immune response of the host by expressing a series of antigenically distinct VSGs from an estimated 1000 VSG genes.</text>
</comment>
<dbReference type="GO" id="GO:0005886">
    <property type="term" value="C:plasma membrane"/>
    <property type="evidence" value="ECO:0007669"/>
    <property type="project" value="UniProtKB-SubCell"/>
</dbReference>
<dbReference type="AlphaFoldDB" id="F9WDA2"/>
<feature type="domain" description="Trypanosome variant surface glycoprotein B-type N-terminal" evidence="10">
    <location>
        <begin position="11"/>
        <end position="92"/>
    </location>
</feature>
<sequence length="192" mass="21307">MIESGLSTEPTIVSLQRALYSLTFRLKQGTNNDGYFYLGGDGKNVCSGNNQNDVCVAYPGDGEKADISWAKRTDEALECIRKNIQQRTERQSSNPATNTRSKLGNFLGNDEHKGQSGPISGKNDEKDEDTEEKTEIFESQDRSQVERLRRKGSTQSSTETNIVSIATDTKEDGSFITIQKRGASCRLTQLKK</sequence>
<accession>F9WDA2</accession>
<dbReference type="InterPro" id="IPR025932">
    <property type="entry name" value="Trypano_VSG_B_N_dom"/>
</dbReference>
<comment type="caution">
    <text evidence="11">The sequence shown here is derived from an EMBL/GenBank/DDBJ whole genome shotgun (WGS) entry which is preliminary data.</text>
</comment>
<keyword evidence="12" id="KW-1185">Reference proteome</keyword>
<evidence type="ECO:0000256" key="9">
    <source>
        <dbReference type="SAM" id="MobiDB-lite"/>
    </source>
</evidence>
<keyword evidence="3" id="KW-1003">Cell membrane</keyword>
<evidence type="ECO:0000259" key="10">
    <source>
        <dbReference type="Pfam" id="PF13206"/>
    </source>
</evidence>
<dbReference type="EMBL" id="CAEQ01001844">
    <property type="protein sequence ID" value="CCD15254.1"/>
    <property type="molecule type" value="Genomic_DNA"/>
</dbReference>
<feature type="region of interest" description="Disordered" evidence="9">
    <location>
        <begin position="84"/>
        <end position="163"/>
    </location>
</feature>
<dbReference type="VEuPathDB" id="TriTrypDB:TcIL3000_0_05950"/>
<evidence type="ECO:0000313" key="11">
    <source>
        <dbReference type="EMBL" id="CCD15254.1"/>
    </source>
</evidence>
<evidence type="ECO:0000256" key="2">
    <source>
        <dbReference type="ARBA" id="ARBA00004609"/>
    </source>
</evidence>
<evidence type="ECO:0000256" key="1">
    <source>
        <dbReference type="ARBA" id="ARBA00002523"/>
    </source>
</evidence>
<evidence type="ECO:0000256" key="7">
    <source>
        <dbReference type="ARBA" id="ARBA00023180"/>
    </source>
</evidence>
<feature type="compositionally biased region" description="Polar residues" evidence="9">
    <location>
        <begin position="153"/>
        <end position="163"/>
    </location>
</feature>
<evidence type="ECO:0000256" key="8">
    <source>
        <dbReference type="ARBA" id="ARBA00023288"/>
    </source>
</evidence>
<reference evidence="11 12" key="2">
    <citation type="journal article" date="2012" name="Proc. Natl. Acad. Sci. U.S.A.">
        <title>Antigenic diversity is generated by distinct evolutionary mechanisms in African trypanosome species.</title>
        <authorList>
            <person name="Jackson A.P."/>
            <person name="Berry A."/>
            <person name="Aslett M."/>
            <person name="Allison H.C."/>
            <person name="Burton P."/>
            <person name="Vavrova-Anderson J."/>
            <person name="Brown R."/>
            <person name="Browne H."/>
            <person name="Corton N."/>
            <person name="Hauser H."/>
            <person name="Gamble J."/>
            <person name="Gilderthorp R."/>
            <person name="Marcello L."/>
            <person name="McQuillan J."/>
            <person name="Otto T.D."/>
            <person name="Quail M.A."/>
            <person name="Sanders M.J."/>
            <person name="van Tonder A."/>
            <person name="Ginger M.L."/>
            <person name="Field M.C."/>
            <person name="Barry J.D."/>
            <person name="Hertz-Fowler C."/>
            <person name="Berriman M."/>
        </authorList>
    </citation>
    <scope>NUCLEOTIDE SEQUENCE [LARGE SCALE GENOMIC DNA]</scope>
    <source>
        <strain evidence="11 12">IL3000</strain>
    </source>
</reference>
<feature type="compositionally biased region" description="Polar residues" evidence="9">
    <location>
        <begin position="84"/>
        <end position="102"/>
    </location>
</feature>
<keyword evidence="4" id="KW-0336">GPI-anchor</keyword>
<name>F9WDA2_TRYCI</name>
<dbReference type="Proteomes" id="UP000000702">
    <property type="component" value="Unassembled WGS sequence"/>
</dbReference>
<evidence type="ECO:0000256" key="5">
    <source>
        <dbReference type="ARBA" id="ARBA00022729"/>
    </source>
</evidence>
<organism evidence="11 12">
    <name type="scientific">Trypanosoma congolense (strain IL3000)</name>
    <dbReference type="NCBI Taxonomy" id="1068625"/>
    <lineage>
        <taxon>Eukaryota</taxon>
        <taxon>Discoba</taxon>
        <taxon>Euglenozoa</taxon>
        <taxon>Kinetoplastea</taxon>
        <taxon>Metakinetoplastina</taxon>
        <taxon>Trypanosomatida</taxon>
        <taxon>Trypanosomatidae</taxon>
        <taxon>Trypanosoma</taxon>
        <taxon>Nannomonas</taxon>
    </lineage>
</organism>
<dbReference type="Pfam" id="PF13206">
    <property type="entry name" value="VSG_B"/>
    <property type="match status" value="1"/>
</dbReference>
<keyword evidence="5" id="KW-0732">Signal</keyword>
<reference evidence="12" key="1">
    <citation type="submission" date="2011-07" db="EMBL/GenBank/DDBJ databases">
        <title>Divergent evolution of antigenic variation in African trypanosomes.</title>
        <authorList>
            <person name="Jackson A.P."/>
            <person name="Berry A."/>
            <person name="Allison H.C."/>
            <person name="Burton P."/>
            <person name="Anderson J."/>
            <person name="Aslett M."/>
            <person name="Brown R."/>
            <person name="Corton N."/>
            <person name="Harris D."/>
            <person name="Hauser H."/>
            <person name="Gamble J."/>
            <person name="Gilderthorp R."/>
            <person name="McQuillan J."/>
            <person name="Quail M.A."/>
            <person name="Sanders M."/>
            <person name="Van Tonder A."/>
            <person name="Ginger M.L."/>
            <person name="Donelson J.E."/>
            <person name="Field M.C."/>
            <person name="Barry J.D."/>
            <person name="Berriman M."/>
            <person name="Hertz-Fowler C."/>
        </authorList>
    </citation>
    <scope>NUCLEOTIDE SEQUENCE [LARGE SCALE GENOMIC DNA]</scope>
    <source>
        <strain evidence="12">IL3000</strain>
    </source>
</reference>
<proteinExistence type="predicted"/>
<feature type="compositionally biased region" description="Basic and acidic residues" evidence="9">
    <location>
        <begin position="133"/>
        <end position="147"/>
    </location>
</feature>
<comment type="subcellular location">
    <subcellularLocation>
        <location evidence="2">Cell membrane</location>
        <topology evidence="2">Lipid-anchor</topology>
        <topology evidence="2">GPI-anchor</topology>
    </subcellularLocation>
</comment>